<dbReference type="InterPro" id="IPR013078">
    <property type="entry name" value="His_Pase_superF_clade-1"/>
</dbReference>
<sequence>MKLFVIRHATAESMQEAGVSFDDERPLSESGLQEASALGDFLHRKNIHIDLLLHSPLLRAYETAKRIEEKLHCKTVSCSQLSTGCGVRTHLEVISEHKKIDALAIVGHQPTLEELILKLLNAEASYGISMKPCTMAVLDVDFHHHAPKAHLSALLNPDLIL</sequence>
<dbReference type="RefSeq" id="WP_012500470.1">
    <property type="nucleotide sequence ID" value="NC_011026.1"/>
</dbReference>
<evidence type="ECO:0000256" key="1">
    <source>
        <dbReference type="ARBA" id="ARBA00022801"/>
    </source>
</evidence>
<feature type="binding site" evidence="2">
    <location>
        <position position="59"/>
    </location>
    <ligand>
        <name>substrate</name>
    </ligand>
</feature>
<evidence type="ECO:0000313" key="4">
    <source>
        <dbReference type="Proteomes" id="UP000001208"/>
    </source>
</evidence>
<dbReference type="SUPFAM" id="SSF53254">
    <property type="entry name" value="Phosphoglycerate mutase-like"/>
    <property type="match status" value="1"/>
</dbReference>
<dbReference type="GO" id="GO:0016787">
    <property type="term" value="F:hydrolase activity"/>
    <property type="evidence" value="ECO:0007669"/>
    <property type="project" value="UniProtKB-KW"/>
</dbReference>
<reference evidence="3 4" key="1">
    <citation type="submission" date="2008-06" db="EMBL/GenBank/DDBJ databases">
        <title>Complete sequence of Chloroherpeton thalassium ATCC 35110.</title>
        <authorList>
            <consortium name="US DOE Joint Genome Institute"/>
            <person name="Lucas S."/>
            <person name="Copeland A."/>
            <person name="Lapidus A."/>
            <person name="Glavina del Rio T."/>
            <person name="Dalin E."/>
            <person name="Tice H."/>
            <person name="Bruce D."/>
            <person name="Goodwin L."/>
            <person name="Pitluck S."/>
            <person name="Schmutz J."/>
            <person name="Larimer F."/>
            <person name="Land M."/>
            <person name="Hauser L."/>
            <person name="Kyrpides N."/>
            <person name="Mikhailova N."/>
            <person name="Liu Z."/>
            <person name="Li T."/>
            <person name="Zhao F."/>
            <person name="Overmann J."/>
            <person name="Bryant D.A."/>
            <person name="Richardson P."/>
        </authorList>
    </citation>
    <scope>NUCLEOTIDE SEQUENCE [LARGE SCALE GENOMIC DNA]</scope>
    <source>
        <strain evidence="4">ATCC 35110 / GB-78</strain>
    </source>
</reference>
<accession>B3QUD8</accession>
<dbReference type="OrthoDB" id="9810154at2"/>
<gene>
    <name evidence="3" type="ordered locus">Ctha_1933</name>
</gene>
<protein>
    <submittedName>
        <fullName evidence="3">Putative phosphohistidine phosphatase, SixA</fullName>
    </submittedName>
</protein>
<name>B3QUD8_CHLT3</name>
<keyword evidence="1" id="KW-0378">Hydrolase</keyword>
<evidence type="ECO:0000256" key="2">
    <source>
        <dbReference type="PIRSR" id="PIRSR613078-2"/>
    </source>
</evidence>
<evidence type="ECO:0000313" key="3">
    <source>
        <dbReference type="EMBL" id="ACF14387.1"/>
    </source>
</evidence>
<dbReference type="Gene3D" id="3.40.50.1240">
    <property type="entry name" value="Phosphoglycerate mutase-like"/>
    <property type="match status" value="1"/>
</dbReference>
<dbReference type="EMBL" id="CP001100">
    <property type="protein sequence ID" value="ACF14387.1"/>
    <property type="molecule type" value="Genomic_DNA"/>
</dbReference>
<keyword evidence="4" id="KW-1185">Reference proteome</keyword>
<dbReference type="PANTHER" id="PTHR20935">
    <property type="entry name" value="PHOSPHOGLYCERATE MUTASE-RELATED"/>
    <property type="match status" value="1"/>
</dbReference>
<dbReference type="Pfam" id="PF00300">
    <property type="entry name" value="His_Phos_1"/>
    <property type="match status" value="1"/>
</dbReference>
<dbReference type="KEGG" id="cts:Ctha_1933"/>
<dbReference type="InterPro" id="IPR029033">
    <property type="entry name" value="His_PPase_superfam"/>
</dbReference>
<dbReference type="Proteomes" id="UP000001208">
    <property type="component" value="Chromosome"/>
</dbReference>
<dbReference type="SMART" id="SM00855">
    <property type="entry name" value="PGAM"/>
    <property type="match status" value="1"/>
</dbReference>
<dbReference type="PANTHER" id="PTHR20935:SF1">
    <property type="entry name" value="SLL1549 PROTEIN"/>
    <property type="match status" value="1"/>
</dbReference>
<dbReference type="eggNOG" id="COG2062">
    <property type="taxonomic scope" value="Bacteria"/>
</dbReference>
<proteinExistence type="predicted"/>
<dbReference type="HOGENOM" id="CLU_084603_2_2_10"/>
<organism evidence="3 4">
    <name type="scientific">Chloroherpeton thalassium (strain ATCC 35110 / GB-78)</name>
    <dbReference type="NCBI Taxonomy" id="517418"/>
    <lineage>
        <taxon>Bacteria</taxon>
        <taxon>Pseudomonadati</taxon>
        <taxon>Chlorobiota</taxon>
        <taxon>Chlorobiia</taxon>
        <taxon>Chlorobiales</taxon>
        <taxon>Chloroherpetonaceae</taxon>
        <taxon>Chloroherpeton</taxon>
    </lineage>
</organism>
<dbReference type="AlphaFoldDB" id="B3QUD8"/>
<dbReference type="CDD" id="cd07067">
    <property type="entry name" value="HP_PGM_like"/>
    <property type="match status" value="1"/>
</dbReference>
<dbReference type="InterPro" id="IPR051021">
    <property type="entry name" value="Mito_Ser/Thr_phosphatase"/>
</dbReference>
<dbReference type="STRING" id="517418.Ctha_1933"/>